<dbReference type="RefSeq" id="WP_105390497.1">
    <property type="nucleotide sequence ID" value="NZ_PUIQ01000009.1"/>
</dbReference>
<evidence type="ECO:0000313" key="3">
    <source>
        <dbReference type="Proteomes" id="UP000238206"/>
    </source>
</evidence>
<dbReference type="Gene3D" id="2.10.109.10">
    <property type="entry name" value="Umud Fragment, subunit A"/>
    <property type="match status" value="1"/>
</dbReference>
<proteinExistence type="predicted"/>
<accession>A0A2S8IY20</accession>
<reference evidence="2 3" key="1">
    <citation type="submission" date="2018-02" db="EMBL/GenBank/DDBJ databases">
        <title>Draft genome sequencing of Burkholderia cepacia Y14-15.</title>
        <authorList>
            <person name="Zheng B.-X."/>
        </authorList>
    </citation>
    <scope>NUCLEOTIDE SEQUENCE [LARGE SCALE GENOMIC DNA]</scope>
    <source>
        <strain evidence="2 3">Y14-15</strain>
    </source>
</reference>
<dbReference type="SUPFAM" id="SSF51306">
    <property type="entry name" value="LexA/Signal peptidase"/>
    <property type="match status" value="1"/>
</dbReference>
<dbReference type="Proteomes" id="UP000238206">
    <property type="component" value="Unassembled WGS sequence"/>
</dbReference>
<dbReference type="CDD" id="cd06529">
    <property type="entry name" value="S24_LexA-like"/>
    <property type="match status" value="1"/>
</dbReference>
<evidence type="ECO:0000259" key="1">
    <source>
        <dbReference type="Pfam" id="PF00717"/>
    </source>
</evidence>
<feature type="domain" description="Peptidase S24/S26A/S26B/S26C" evidence="1">
    <location>
        <begin position="136"/>
        <end position="232"/>
    </location>
</feature>
<gene>
    <name evidence="2" type="ORF">C5615_09640</name>
</gene>
<dbReference type="PANTHER" id="PTHR33516">
    <property type="entry name" value="LEXA REPRESSOR"/>
    <property type="match status" value="1"/>
</dbReference>
<organism evidence="2 3">
    <name type="scientific">Burkholderia cepacia</name>
    <name type="common">Pseudomonas cepacia</name>
    <dbReference type="NCBI Taxonomy" id="292"/>
    <lineage>
        <taxon>Bacteria</taxon>
        <taxon>Pseudomonadati</taxon>
        <taxon>Pseudomonadota</taxon>
        <taxon>Betaproteobacteria</taxon>
        <taxon>Burkholderiales</taxon>
        <taxon>Burkholderiaceae</taxon>
        <taxon>Burkholderia</taxon>
        <taxon>Burkholderia cepacia complex</taxon>
    </lineage>
</organism>
<comment type="caution">
    <text evidence="2">The sequence shown here is derived from an EMBL/GenBank/DDBJ whole genome shotgun (WGS) entry which is preliminary data.</text>
</comment>
<dbReference type="EMBL" id="PUIQ01000009">
    <property type="protein sequence ID" value="PQP19696.1"/>
    <property type="molecule type" value="Genomic_DNA"/>
</dbReference>
<sequence length="239" mass="26672">MDKYEHRRLRLIEIRDDLCNGKASELARKIGKTDSYVARMLWPDGKDGRKRMGGEMVSQVEDAIGIPRGSLDGTDPILRLLQNVKTVQITNTKGNINAPNVEPAPQFGAAQRVPLISWASALETERLNAVVEEWINAPFQVANESYYLRVRGLSMHNPAGEPSFRDGDLILVEPAQTADGGALVLVEIPGEPEPLFRQLYAEGRERYLRALNPDWPEGITRLSSDARVIGVIRSKVVRY</sequence>
<dbReference type="InterPro" id="IPR036286">
    <property type="entry name" value="LexA/Signal_pep-like_sf"/>
</dbReference>
<dbReference type="InterPro" id="IPR050077">
    <property type="entry name" value="LexA_repressor"/>
</dbReference>
<dbReference type="InterPro" id="IPR039418">
    <property type="entry name" value="LexA-like"/>
</dbReference>
<evidence type="ECO:0000313" key="2">
    <source>
        <dbReference type="EMBL" id="PQP19696.1"/>
    </source>
</evidence>
<dbReference type="InterPro" id="IPR015927">
    <property type="entry name" value="Peptidase_S24_S26A/B/C"/>
</dbReference>
<name>A0A2S8IY20_BURCE</name>
<protein>
    <recommendedName>
        <fullName evidence="1">Peptidase S24/S26A/S26B/S26C domain-containing protein</fullName>
    </recommendedName>
</protein>
<dbReference type="PANTHER" id="PTHR33516:SF2">
    <property type="entry name" value="LEXA REPRESSOR-RELATED"/>
    <property type="match status" value="1"/>
</dbReference>
<dbReference type="Pfam" id="PF00717">
    <property type="entry name" value="Peptidase_S24"/>
    <property type="match status" value="1"/>
</dbReference>
<dbReference type="AlphaFoldDB" id="A0A2S8IY20"/>